<evidence type="ECO:0000256" key="4">
    <source>
        <dbReference type="ARBA" id="ARBA00022784"/>
    </source>
</evidence>
<dbReference type="EMBL" id="ADTU01022921">
    <property type="status" value="NOT_ANNOTATED_CDS"/>
    <property type="molecule type" value="Genomic_DNA"/>
</dbReference>
<proteinExistence type="inferred from homology"/>
<sequence>MEICNREDRLYDMPCKKALRLVDNGEKLRREKVSTLRELIDALYEAYNTDNVNIDYVQNLMMDYKSNPAEWKKFAKFDRYSSNYAVSLAEQLGLRGPHTAKPLGRYLKEEDIEKLRDEQVCQLYELMIAATGKPEDAKKT</sequence>
<dbReference type="AlphaFoldDB" id="A0A158NQ79"/>
<dbReference type="GO" id="GO:0042412">
    <property type="term" value="P:taurine biosynthetic process"/>
    <property type="evidence" value="ECO:0007669"/>
    <property type="project" value="UniProtKB-UniRule"/>
</dbReference>
<evidence type="ECO:0000256" key="2">
    <source>
        <dbReference type="ARBA" id="ARBA00006622"/>
    </source>
</evidence>
<evidence type="ECO:0000313" key="7">
    <source>
        <dbReference type="Proteomes" id="UP000005205"/>
    </source>
</evidence>
<evidence type="ECO:0000256" key="5">
    <source>
        <dbReference type="RuleBase" id="RU366010"/>
    </source>
</evidence>
<dbReference type="InParanoid" id="A0A158NQ79"/>
<dbReference type="Proteomes" id="UP000005205">
    <property type="component" value="Unassembled WGS sequence"/>
</dbReference>
<organism evidence="6 7">
    <name type="scientific">Atta cephalotes</name>
    <name type="common">Leafcutter ant</name>
    <dbReference type="NCBI Taxonomy" id="12957"/>
    <lineage>
        <taxon>Eukaryota</taxon>
        <taxon>Metazoa</taxon>
        <taxon>Ecdysozoa</taxon>
        <taxon>Arthropoda</taxon>
        <taxon>Hexapoda</taxon>
        <taxon>Insecta</taxon>
        <taxon>Pterygota</taxon>
        <taxon>Neoptera</taxon>
        <taxon>Endopterygota</taxon>
        <taxon>Hymenoptera</taxon>
        <taxon>Apocrita</taxon>
        <taxon>Aculeata</taxon>
        <taxon>Formicoidea</taxon>
        <taxon>Formicidae</taxon>
        <taxon>Myrmicinae</taxon>
        <taxon>Atta</taxon>
    </lineage>
</organism>
<comment type="pathway">
    <text evidence="1 5">Organosulfur biosynthesis; taurine biosynthesis; hypotaurine from L-cysteine: step 1/2.</text>
</comment>
<accession>A0A158NQ79</accession>
<reference evidence="7" key="1">
    <citation type="journal article" date="2011" name="PLoS Genet.">
        <title>The genome sequence of the leaf-cutter ant Atta cephalotes reveals insights into its obligate symbiotic lifestyle.</title>
        <authorList>
            <person name="Suen G."/>
            <person name="Teiling C."/>
            <person name="Li L."/>
            <person name="Holt C."/>
            <person name="Abouheif E."/>
            <person name="Bornberg-Bauer E."/>
            <person name="Bouffard P."/>
            <person name="Caldera E.J."/>
            <person name="Cash E."/>
            <person name="Cavanaugh A."/>
            <person name="Denas O."/>
            <person name="Elhaik E."/>
            <person name="Fave M.J."/>
            <person name="Gadau J."/>
            <person name="Gibson J.D."/>
            <person name="Graur D."/>
            <person name="Grubbs K.J."/>
            <person name="Hagen D.E."/>
            <person name="Harkins T.T."/>
            <person name="Helmkampf M."/>
            <person name="Hu H."/>
            <person name="Johnson B.R."/>
            <person name="Kim J."/>
            <person name="Marsh S.E."/>
            <person name="Moeller J.A."/>
            <person name="Munoz-Torres M.C."/>
            <person name="Murphy M.C."/>
            <person name="Naughton M.C."/>
            <person name="Nigam S."/>
            <person name="Overson R."/>
            <person name="Rajakumar R."/>
            <person name="Reese J.T."/>
            <person name="Scott J.J."/>
            <person name="Smith C.R."/>
            <person name="Tao S."/>
            <person name="Tsutsui N.D."/>
            <person name="Viljakainen L."/>
            <person name="Wissler L."/>
            <person name="Yandell M.D."/>
            <person name="Zimmer F."/>
            <person name="Taylor J."/>
            <person name="Slater S.C."/>
            <person name="Clifton S.W."/>
            <person name="Warren W.C."/>
            <person name="Elsik C.G."/>
            <person name="Smith C.D."/>
            <person name="Weinstock G.M."/>
            <person name="Gerardo N.M."/>
            <person name="Currie C.R."/>
        </authorList>
    </citation>
    <scope>NUCLEOTIDE SEQUENCE [LARGE SCALE GENOMIC DNA]</scope>
</reference>
<comment type="cofactor">
    <cofactor evidence="5">
        <name>Fe cation</name>
        <dbReference type="ChEBI" id="CHEBI:24875"/>
    </cofactor>
    <text evidence="5">Binds 1 Fe cation per subunit.</text>
</comment>
<keyword evidence="4" id="KW-0883">Thioether bond</keyword>
<evidence type="ECO:0000256" key="1">
    <source>
        <dbReference type="ARBA" id="ARBA00004759"/>
    </source>
</evidence>
<keyword evidence="5" id="KW-0408">Iron</keyword>
<dbReference type="InterPro" id="IPR011051">
    <property type="entry name" value="RmlC_Cupin_sf"/>
</dbReference>
<dbReference type="EnsemblMetazoa" id="XM_012204297.1">
    <property type="protein sequence ID" value="XP_012059687.1"/>
    <property type="gene ID" value="LOC105622888"/>
</dbReference>
<dbReference type="InterPro" id="IPR014710">
    <property type="entry name" value="RmlC-like_jellyroll"/>
</dbReference>
<dbReference type="InterPro" id="IPR010300">
    <property type="entry name" value="CDO_1"/>
</dbReference>
<keyword evidence="5" id="KW-0560">Oxidoreductase</keyword>
<dbReference type="EMBL" id="ADTU01022920">
    <property type="status" value="NOT_ANNOTATED_CDS"/>
    <property type="molecule type" value="Genomic_DNA"/>
</dbReference>
<comment type="catalytic activity">
    <reaction evidence="5">
        <text>L-cysteine + O2 = 3-sulfino-L-alanine + H(+)</text>
        <dbReference type="Rhea" id="RHEA:20441"/>
        <dbReference type="ChEBI" id="CHEBI:15378"/>
        <dbReference type="ChEBI" id="CHEBI:15379"/>
        <dbReference type="ChEBI" id="CHEBI:35235"/>
        <dbReference type="ChEBI" id="CHEBI:61085"/>
        <dbReference type="EC" id="1.13.11.20"/>
    </reaction>
</comment>
<name>A0A158NQ79_ATTCE</name>
<evidence type="ECO:0000313" key="6">
    <source>
        <dbReference type="EnsemblMetazoa" id="XP_012059687.1"/>
    </source>
</evidence>
<dbReference type="SUPFAM" id="SSF51182">
    <property type="entry name" value="RmlC-like cupins"/>
    <property type="match status" value="1"/>
</dbReference>
<comment type="similarity">
    <text evidence="2 5">Belongs to the cysteine dioxygenase family.</text>
</comment>
<dbReference type="GO" id="GO:0017172">
    <property type="term" value="F:cysteine dioxygenase activity"/>
    <property type="evidence" value="ECO:0007669"/>
    <property type="project" value="UniProtKB-UniRule"/>
</dbReference>
<dbReference type="FunCoup" id="A0A158NQ79">
    <property type="interactions" value="1026"/>
</dbReference>
<keyword evidence="7" id="KW-1185">Reference proteome</keyword>
<dbReference type="Gene3D" id="2.60.120.10">
    <property type="entry name" value="Jelly Rolls"/>
    <property type="match status" value="1"/>
</dbReference>
<dbReference type="KEGG" id="acep:105622888"/>
<keyword evidence="5" id="KW-0479">Metal-binding</keyword>
<dbReference type="STRING" id="12957.A0A158NQ79"/>
<evidence type="ECO:0000256" key="3">
    <source>
        <dbReference type="ARBA" id="ARBA00013133"/>
    </source>
</evidence>
<protein>
    <recommendedName>
        <fullName evidence="3 5">Cysteine dioxygenase</fullName>
        <ecNumber evidence="3 5">1.13.11.20</ecNumber>
    </recommendedName>
</protein>
<dbReference type="eggNOG" id="KOG4064">
    <property type="taxonomic scope" value="Eukaryota"/>
</dbReference>
<dbReference type="OrthoDB" id="278329at2759"/>
<dbReference type="Pfam" id="PF05995">
    <property type="entry name" value="CDO_I"/>
    <property type="match status" value="1"/>
</dbReference>
<gene>
    <name evidence="6" type="primary">105622888</name>
</gene>
<reference evidence="6" key="2">
    <citation type="submission" date="2016-04" db="UniProtKB">
        <authorList>
            <consortium name="EnsemblMetazoa"/>
        </authorList>
    </citation>
    <scope>IDENTIFICATION</scope>
</reference>
<keyword evidence="5" id="KW-0223">Dioxygenase</keyword>
<dbReference type="EC" id="1.13.11.20" evidence="3 5"/>
<dbReference type="UniPathway" id="UPA00012">
    <property type="reaction ID" value="UER00537"/>
</dbReference>
<dbReference type="GO" id="GO:0005506">
    <property type="term" value="F:iron ion binding"/>
    <property type="evidence" value="ECO:0007669"/>
    <property type="project" value="UniProtKB-UniRule"/>
</dbReference>